<gene>
    <name evidence="8" type="ORF">SAMN06275492_1022</name>
</gene>
<dbReference type="InterPro" id="IPR001734">
    <property type="entry name" value="Na/solute_symporter"/>
</dbReference>
<evidence type="ECO:0000256" key="2">
    <source>
        <dbReference type="ARBA" id="ARBA00006434"/>
    </source>
</evidence>
<evidence type="ECO:0000256" key="5">
    <source>
        <dbReference type="ARBA" id="ARBA00023136"/>
    </source>
</evidence>
<feature type="transmembrane region" description="Helical" evidence="7">
    <location>
        <begin position="538"/>
        <end position="557"/>
    </location>
</feature>
<name>A0A1X7IFJ7_9BACT</name>
<feature type="transmembrane region" description="Helical" evidence="7">
    <location>
        <begin position="423"/>
        <end position="440"/>
    </location>
</feature>
<keyword evidence="9" id="KW-1185">Reference proteome</keyword>
<accession>A0A1X7IFJ7</accession>
<evidence type="ECO:0000256" key="7">
    <source>
        <dbReference type="SAM" id="Phobius"/>
    </source>
</evidence>
<evidence type="ECO:0000256" key="4">
    <source>
        <dbReference type="ARBA" id="ARBA00022989"/>
    </source>
</evidence>
<feature type="transmembrane region" description="Helical" evidence="7">
    <location>
        <begin position="564"/>
        <end position="585"/>
    </location>
</feature>
<keyword evidence="4 7" id="KW-1133">Transmembrane helix</keyword>
<dbReference type="GO" id="GO:0005412">
    <property type="term" value="F:D-glucose:sodium symporter activity"/>
    <property type="evidence" value="ECO:0007669"/>
    <property type="project" value="TreeGrafter"/>
</dbReference>
<dbReference type="EMBL" id="FXBB01000002">
    <property type="protein sequence ID" value="SMG13387.1"/>
    <property type="molecule type" value="Genomic_DNA"/>
</dbReference>
<feature type="transmembrane region" description="Helical" evidence="7">
    <location>
        <begin position="6"/>
        <end position="25"/>
    </location>
</feature>
<organism evidence="8 9">
    <name type="scientific">Dethiosulfovibrio salsuginis</name>
    <dbReference type="NCBI Taxonomy" id="561720"/>
    <lineage>
        <taxon>Bacteria</taxon>
        <taxon>Thermotogati</taxon>
        <taxon>Synergistota</taxon>
        <taxon>Synergistia</taxon>
        <taxon>Synergistales</taxon>
        <taxon>Dethiosulfovibrionaceae</taxon>
        <taxon>Dethiosulfovibrio</taxon>
    </lineage>
</organism>
<dbReference type="Proteomes" id="UP000193355">
    <property type="component" value="Unassembled WGS sequence"/>
</dbReference>
<feature type="transmembrane region" description="Helical" evidence="7">
    <location>
        <begin position="196"/>
        <end position="217"/>
    </location>
</feature>
<keyword evidence="5 7" id="KW-0472">Membrane</keyword>
<dbReference type="RefSeq" id="WP_085543630.1">
    <property type="nucleotide sequence ID" value="NZ_FXBB01000002.1"/>
</dbReference>
<protein>
    <submittedName>
        <fullName evidence="8">Na+/proline symporter</fullName>
    </submittedName>
</protein>
<feature type="transmembrane region" description="Helical" evidence="7">
    <location>
        <begin position="45"/>
        <end position="72"/>
    </location>
</feature>
<evidence type="ECO:0000256" key="1">
    <source>
        <dbReference type="ARBA" id="ARBA00004141"/>
    </source>
</evidence>
<reference evidence="9" key="1">
    <citation type="submission" date="2017-04" db="EMBL/GenBank/DDBJ databases">
        <authorList>
            <person name="Varghese N."/>
            <person name="Submissions S."/>
        </authorList>
    </citation>
    <scope>NUCLEOTIDE SEQUENCE [LARGE SCALE GENOMIC DNA]</scope>
    <source>
        <strain evidence="9">USBA 82</strain>
    </source>
</reference>
<dbReference type="CDD" id="cd11477">
    <property type="entry name" value="SLC5sbd_u1"/>
    <property type="match status" value="1"/>
</dbReference>
<dbReference type="Gene3D" id="1.20.1730.10">
    <property type="entry name" value="Sodium/glucose cotransporter"/>
    <property type="match status" value="1"/>
</dbReference>
<evidence type="ECO:0000256" key="6">
    <source>
        <dbReference type="RuleBase" id="RU362091"/>
    </source>
</evidence>
<evidence type="ECO:0000256" key="3">
    <source>
        <dbReference type="ARBA" id="ARBA00022692"/>
    </source>
</evidence>
<proteinExistence type="inferred from homology"/>
<comment type="similarity">
    <text evidence="2 6">Belongs to the sodium:solute symporter (SSF) (TC 2.A.21) family.</text>
</comment>
<feature type="transmembrane region" description="Helical" evidence="7">
    <location>
        <begin position="393"/>
        <end position="411"/>
    </location>
</feature>
<sequence>MRLEFVDWTIIVGYFVVALGIGLAFRKKAGGSMVEYFVSGRSLPWWIAGTSMVATTFAADTPLAVTGLVAKFGLAGNWFWWAFALGGMVTVFVYARLWRRTEVLTDVELVELRYGGKPAAFLRGFRALYIALLINPIIIGWVTGAMLKVLKHTVLSGGEGSGPGDWSIIIAMLVVVGVYSTVSGMWGVAVTDFFQFILAMAGCIALAVVSVSSLGGIGGMRHSIVTNIAGGEQMFRFLPDFRGSDPWMPIGVLLVMLFVQWWASWYPGAEPGGGGFIVQRMASCKNERHAVWATLWFQIAHYCIRPWPWLLVSFVAVAHYPGLREMADPGVGFPMVIRDFAPAGLRGLMIVAFFSAYMSTMSTQINWGASYLASDFYKRFINPNASDSRLTEVSRMSSIFILITGGVAAWIMKDVSVDQAWRFLASLGAGTGAVFMLRWFWWRINAWTEISAMISSVAFYTVISRLFPMDEEYRLALVAVLTIAVWLVVTWITPAEDEETLCRFYRKVRPAGKGWQPIAKICPDVICDSDLALSVTGAIASGMVVYLLLPGVGFVIFRDFSRAALCVSGALACATLVWFVLLRMYPAER</sequence>
<dbReference type="PANTHER" id="PTHR11819">
    <property type="entry name" value="SOLUTE CARRIER FAMILY 5"/>
    <property type="match status" value="1"/>
</dbReference>
<dbReference type="InterPro" id="IPR038377">
    <property type="entry name" value="Na/Glc_symporter_sf"/>
</dbReference>
<dbReference type="STRING" id="561720.SAMN06275492_1022"/>
<keyword evidence="3 7" id="KW-0812">Transmembrane</keyword>
<feature type="transmembrane region" description="Helical" evidence="7">
    <location>
        <begin position="475"/>
        <end position="493"/>
    </location>
</feature>
<feature type="transmembrane region" description="Helical" evidence="7">
    <location>
        <begin position="78"/>
        <end position="95"/>
    </location>
</feature>
<feature type="transmembrane region" description="Helical" evidence="7">
    <location>
        <begin position="166"/>
        <end position="189"/>
    </location>
</feature>
<dbReference type="Pfam" id="PF00474">
    <property type="entry name" value="SSF"/>
    <property type="match status" value="1"/>
</dbReference>
<feature type="transmembrane region" description="Helical" evidence="7">
    <location>
        <begin position="127"/>
        <end position="146"/>
    </location>
</feature>
<dbReference type="PROSITE" id="PS50283">
    <property type="entry name" value="NA_SOLUT_SYMP_3"/>
    <property type="match status" value="1"/>
</dbReference>
<dbReference type="GO" id="GO:0005886">
    <property type="term" value="C:plasma membrane"/>
    <property type="evidence" value="ECO:0007669"/>
    <property type="project" value="TreeGrafter"/>
</dbReference>
<dbReference type="OrthoDB" id="9810181at2"/>
<feature type="transmembrane region" description="Helical" evidence="7">
    <location>
        <begin position="246"/>
        <end position="263"/>
    </location>
</feature>
<evidence type="ECO:0000313" key="8">
    <source>
        <dbReference type="EMBL" id="SMG13387.1"/>
    </source>
</evidence>
<feature type="transmembrane region" description="Helical" evidence="7">
    <location>
        <begin position="348"/>
        <end position="373"/>
    </location>
</feature>
<comment type="subcellular location">
    <subcellularLocation>
        <location evidence="1">Membrane</location>
        <topology evidence="1">Multi-pass membrane protein</topology>
    </subcellularLocation>
</comment>
<evidence type="ECO:0000313" key="9">
    <source>
        <dbReference type="Proteomes" id="UP000193355"/>
    </source>
</evidence>
<dbReference type="PANTHER" id="PTHR11819:SF77">
    <property type="entry name" value="SODIUM_GLUCOSE COTRANSPORT PROTEIN"/>
    <property type="match status" value="1"/>
</dbReference>
<dbReference type="AlphaFoldDB" id="A0A1X7IFJ7"/>